<reference evidence="3 4" key="1">
    <citation type="submission" date="2014-04" db="EMBL/GenBank/DDBJ databases">
        <authorList>
            <consortium name="DOE Joint Genome Institute"/>
            <person name="Kuo A."/>
            <person name="Girlanda M."/>
            <person name="Perotto S."/>
            <person name="Kohler A."/>
            <person name="Nagy L.G."/>
            <person name="Floudas D."/>
            <person name="Copeland A."/>
            <person name="Barry K.W."/>
            <person name="Cichocki N."/>
            <person name="Veneault-Fourrey C."/>
            <person name="LaButti K."/>
            <person name="Lindquist E.A."/>
            <person name="Lipzen A."/>
            <person name="Lundell T."/>
            <person name="Morin E."/>
            <person name="Murat C."/>
            <person name="Sun H."/>
            <person name="Tunlid A."/>
            <person name="Henrissat B."/>
            <person name="Grigoriev I.V."/>
            <person name="Hibbett D.S."/>
            <person name="Martin F."/>
            <person name="Nordberg H.P."/>
            <person name="Cantor M.N."/>
            <person name="Hua S.X."/>
        </authorList>
    </citation>
    <scope>NUCLEOTIDE SEQUENCE [LARGE SCALE GENOMIC DNA]</scope>
    <source>
        <strain evidence="3 4">MUT 4182</strain>
    </source>
</reference>
<reference evidence="4" key="2">
    <citation type="submission" date="2015-01" db="EMBL/GenBank/DDBJ databases">
        <title>Evolutionary Origins and Diversification of the Mycorrhizal Mutualists.</title>
        <authorList>
            <consortium name="DOE Joint Genome Institute"/>
            <consortium name="Mycorrhizal Genomics Consortium"/>
            <person name="Kohler A."/>
            <person name="Kuo A."/>
            <person name="Nagy L.G."/>
            <person name="Floudas D."/>
            <person name="Copeland A."/>
            <person name="Barry K.W."/>
            <person name="Cichocki N."/>
            <person name="Veneault-Fourrey C."/>
            <person name="LaButti K."/>
            <person name="Lindquist E.A."/>
            <person name="Lipzen A."/>
            <person name="Lundell T."/>
            <person name="Morin E."/>
            <person name="Murat C."/>
            <person name="Riley R."/>
            <person name="Ohm R."/>
            <person name="Sun H."/>
            <person name="Tunlid A."/>
            <person name="Henrissat B."/>
            <person name="Grigoriev I.V."/>
            <person name="Hibbett D.S."/>
            <person name="Martin F."/>
        </authorList>
    </citation>
    <scope>NUCLEOTIDE SEQUENCE [LARGE SCALE GENOMIC DNA]</scope>
    <source>
        <strain evidence="4">MUT 4182</strain>
    </source>
</reference>
<proteinExistence type="predicted"/>
<evidence type="ECO:0000313" key="3">
    <source>
        <dbReference type="EMBL" id="KIO22011.1"/>
    </source>
</evidence>
<feature type="domain" description="DnaJ homologue subfamily C member 28 conserved" evidence="2">
    <location>
        <begin position="236"/>
        <end position="306"/>
    </location>
</feature>
<dbReference type="PANTHER" id="PTHR39394">
    <property type="entry name" value="YALI0E31793P"/>
    <property type="match status" value="1"/>
</dbReference>
<feature type="region of interest" description="Disordered" evidence="1">
    <location>
        <begin position="452"/>
        <end position="478"/>
    </location>
</feature>
<name>A0A0C3QAQ1_9AGAM</name>
<organism evidence="3 4">
    <name type="scientific">Tulasnella calospora MUT 4182</name>
    <dbReference type="NCBI Taxonomy" id="1051891"/>
    <lineage>
        <taxon>Eukaryota</taxon>
        <taxon>Fungi</taxon>
        <taxon>Dikarya</taxon>
        <taxon>Basidiomycota</taxon>
        <taxon>Agaricomycotina</taxon>
        <taxon>Agaricomycetes</taxon>
        <taxon>Cantharellales</taxon>
        <taxon>Tulasnellaceae</taxon>
        <taxon>Tulasnella</taxon>
    </lineage>
</organism>
<feature type="region of interest" description="Disordered" evidence="1">
    <location>
        <begin position="102"/>
        <end position="185"/>
    </location>
</feature>
<dbReference type="PANTHER" id="PTHR39394:SF1">
    <property type="entry name" value="DNAJ HOMOLOGUE SUBFAMILY C MEMBER 28 CONSERVED DOMAIN-CONTAINING PROTEIN"/>
    <property type="match status" value="1"/>
</dbReference>
<evidence type="ECO:0000256" key="1">
    <source>
        <dbReference type="SAM" id="MobiDB-lite"/>
    </source>
</evidence>
<evidence type="ECO:0000259" key="2">
    <source>
        <dbReference type="Pfam" id="PF09350"/>
    </source>
</evidence>
<dbReference type="InterPro" id="IPR018961">
    <property type="entry name" value="DnaJ_homolog_subfam-C_membr-28"/>
</dbReference>
<gene>
    <name evidence="3" type="ORF">M407DRAFT_28425</name>
</gene>
<dbReference type="Proteomes" id="UP000054248">
    <property type="component" value="Unassembled WGS sequence"/>
</dbReference>
<dbReference type="STRING" id="1051891.A0A0C3QAQ1"/>
<dbReference type="EMBL" id="KN823121">
    <property type="protein sequence ID" value="KIO22011.1"/>
    <property type="molecule type" value="Genomic_DNA"/>
</dbReference>
<dbReference type="AlphaFoldDB" id="A0A0C3QAQ1"/>
<evidence type="ECO:0000313" key="4">
    <source>
        <dbReference type="Proteomes" id="UP000054248"/>
    </source>
</evidence>
<dbReference type="HOGENOM" id="CLU_032666_0_0_1"/>
<accession>A0A0C3QAQ1</accession>
<dbReference type="OrthoDB" id="547796at2759"/>
<feature type="compositionally biased region" description="Basic and acidic residues" evidence="1">
    <location>
        <begin position="164"/>
        <end position="183"/>
    </location>
</feature>
<sequence>MPPHPYIRSLQLARRPNFHSYIRYYGQGSTSTDKSTSAKLFADAAEEERSHTSTPLSRTQELAALHASKQRNWDGDEVTEDAVLRMLVDKYKPLRTGNLRTADDKLKEESNGAGASVSLANSSERGGRISLSSLAPIPSPTSFSGNQRFKPSGARSGSGVLDSDDAKVRAEGRRAKKLNEGPRRVGSALEKSLDYRIGRVLGQGQGDGSEAAAASSAPAAPLRQINPVSLKGWASVVEEKIEQARSAGVFNKVEGRGRPLKRHHDESNPFIPREEFLMNRIIRGQGAAPAWVEIQGELENHIRLFRNIIRQSWVRAATRNILLSLPPPPYPRTLPPHLTVESIVAMRDPAWEKRELSYHEAALDEVDAQIRRHNGIAPFAARRGYLMRQFELEKCYEESAEEILENVKEKLKEPAEGAYGALEDTPTQLTARGQSKLWEILRRLVMRLMPAPAPMPPSDFSGDAPSGSDAATRDRRMV</sequence>
<dbReference type="Pfam" id="PF09350">
    <property type="entry name" value="DJC28_CD"/>
    <property type="match status" value="1"/>
</dbReference>
<feature type="compositionally biased region" description="Low complexity" evidence="1">
    <location>
        <begin position="129"/>
        <end position="142"/>
    </location>
</feature>
<keyword evidence="4" id="KW-1185">Reference proteome</keyword>
<protein>
    <recommendedName>
        <fullName evidence="2">DnaJ homologue subfamily C member 28 conserved domain-containing protein</fullName>
    </recommendedName>
</protein>